<protein>
    <submittedName>
        <fullName evidence="3">G3283 protein</fullName>
    </submittedName>
</protein>
<feature type="transmembrane region" description="Helical" evidence="2">
    <location>
        <begin position="134"/>
        <end position="154"/>
    </location>
</feature>
<feature type="transmembrane region" description="Helical" evidence="2">
    <location>
        <begin position="48"/>
        <end position="69"/>
    </location>
</feature>
<feature type="transmembrane region" description="Helical" evidence="2">
    <location>
        <begin position="81"/>
        <end position="107"/>
    </location>
</feature>
<feature type="transmembrane region" description="Helical" evidence="2">
    <location>
        <begin position="166"/>
        <end position="186"/>
    </location>
</feature>
<feature type="compositionally biased region" description="Polar residues" evidence="1">
    <location>
        <begin position="1"/>
        <end position="16"/>
    </location>
</feature>
<keyword evidence="2" id="KW-1133">Transmembrane helix</keyword>
<gene>
    <name evidence="3" type="primary">g3283</name>
    <name evidence="3" type="ORF">VP750_LOCUS2804</name>
</gene>
<proteinExistence type="predicted"/>
<evidence type="ECO:0000256" key="2">
    <source>
        <dbReference type="SAM" id="Phobius"/>
    </source>
</evidence>
<reference evidence="3 4" key="1">
    <citation type="submission" date="2024-06" db="EMBL/GenBank/DDBJ databases">
        <authorList>
            <person name="Kraege A."/>
            <person name="Thomma B."/>
        </authorList>
    </citation>
    <scope>NUCLEOTIDE SEQUENCE [LARGE SCALE GENOMIC DNA]</scope>
</reference>
<sequence length="426" mass="45569">MQTLDGNSQSSGQYSEASDAPPQFFEQLCGRFKVDEEQMGVLQEFSRSMRQCSLAFFLVSATNIILTISQTRTQTLVHQPVTVLAGITVGNFAFWADSLLVAVLLYYGANSFKRVTEVKCDNQLPYIFQGLSRLSMVFTQFGVAALAVGVVHLLEAAAKHPPMTKVAAALFFAIAGIRSAALWWVMSDSSSVEGGGLPEMLVKLRRGDQSSTPRWERFAMRLVVGHLLAYNVPGLDQEGKEKGEDQSLENGSGRGTQQESDGNESNGASSNEYKFTDGEAQLLRICIDAMHTAGLAFIVQGISTMMLGIANFLSGNSAGAVSMAYNGFSKAVTAALLFKASSSFDAAVTKPGCNVSSLLSAIGAQGLAKLWHQLTVFAWTVSLSQVAQIFLPILNKSPVANFTASQFGSFFGQGLVFLQNAAAGLA</sequence>
<keyword evidence="4" id="KW-1185">Reference proteome</keyword>
<feature type="region of interest" description="Disordered" evidence="1">
    <location>
        <begin position="1"/>
        <end position="20"/>
    </location>
</feature>
<keyword evidence="2" id="KW-0812">Transmembrane</keyword>
<evidence type="ECO:0000313" key="3">
    <source>
        <dbReference type="EMBL" id="CAL5221145.1"/>
    </source>
</evidence>
<organism evidence="3 4">
    <name type="scientific">Coccomyxa viridis</name>
    <dbReference type="NCBI Taxonomy" id="1274662"/>
    <lineage>
        <taxon>Eukaryota</taxon>
        <taxon>Viridiplantae</taxon>
        <taxon>Chlorophyta</taxon>
        <taxon>core chlorophytes</taxon>
        <taxon>Trebouxiophyceae</taxon>
        <taxon>Trebouxiophyceae incertae sedis</taxon>
        <taxon>Coccomyxaceae</taxon>
        <taxon>Coccomyxa</taxon>
    </lineage>
</organism>
<dbReference type="Proteomes" id="UP001497392">
    <property type="component" value="Unassembled WGS sequence"/>
</dbReference>
<keyword evidence="2" id="KW-0472">Membrane</keyword>
<accession>A0ABP1FRF1</accession>
<comment type="caution">
    <text evidence="3">The sequence shown here is derived from an EMBL/GenBank/DDBJ whole genome shotgun (WGS) entry which is preliminary data.</text>
</comment>
<feature type="compositionally biased region" description="Polar residues" evidence="1">
    <location>
        <begin position="255"/>
        <end position="272"/>
    </location>
</feature>
<evidence type="ECO:0000256" key="1">
    <source>
        <dbReference type="SAM" id="MobiDB-lite"/>
    </source>
</evidence>
<evidence type="ECO:0000313" key="4">
    <source>
        <dbReference type="Proteomes" id="UP001497392"/>
    </source>
</evidence>
<dbReference type="EMBL" id="CAXHTA020000005">
    <property type="protein sequence ID" value="CAL5221145.1"/>
    <property type="molecule type" value="Genomic_DNA"/>
</dbReference>
<feature type="region of interest" description="Disordered" evidence="1">
    <location>
        <begin position="236"/>
        <end position="272"/>
    </location>
</feature>
<name>A0ABP1FRF1_9CHLO</name>